<proteinExistence type="inferred from homology"/>
<keyword evidence="8 13" id="KW-1133">Transmembrane helix</keyword>
<dbReference type="EMBL" id="KT780693">
    <property type="protein sequence ID" value="ALO71137.1"/>
    <property type="molecule type" value="Genomic_DNA"/>
</dbReference>
<comment type="similarity">
    <text evidence="2 12">Belongs to the ATPase protein 8 family.</text>
</comment>
<dbReference type="GO" id="GO:0045259">
    <property type="term" value="C:proton-transporting ATP synthase complex"/>
    <property type="evidence" value="ECO:0007669"/>
    <property type="project" value="UniProtKB-KW"/>
</dbReference>
<keyword evidence="4 12" id="KW-0813">Transport</keyword>
<evidence type="ECO:0000256" key="8">
    <source>
        <dbReference type="ARBA" id="ARBA00022989"/>
    </source>
</evidence>
<keyword evidence="9 12" id="KW-0406">Ion transport</keyword>
<evidence type="ECO:0000256" key="10">
    <source>
        <dbReference type="ARBA" id="ARBA00023128"/>
    </source>
</evidence>
<comment type="subcellular location">
    <subcellularLocation>
        <location evidence="1 12">Mitochondrion membrane</location>
        <topology evidence="1 12">Single-pass membrane protein</topology>
    </subcellularLocation>
</comment>
<evidence type="ECO:0000256" key="11">
    <source>
        <dbReference type="ARBA" id="ARBA00023136"/>
    </source>
</evidence>
<geneLocation type="mitochondrion" evidence="14"/>
<protein>
    <recommendedName>
        <fullName evidence="12">ATP synthase complex subunit 8</fullName>
    </recommendedName>
</protein>
<keyword evidence="10 12" id="KW-0496">Mitochondrion</keyword>
<keyword evidence="5 12" id="KW-0138">CF(0)</keyword>
<evidence type="ECO:0000256" key="3">
    <source>
        <dbReference type="ARBA" id="ARBA00011291"/>
    </source>
</evidence>
<dbReference type="AlphaFoldDB" id="A0A0S2M8Y5"/>
<gene>
    <name evidence="14" type="primary">atp8</name>
</gene>
<name>A0A0S2M8Y5_9COLE</name>
<dbReference type="GO" id="GO:0031966">
    <property type="term" value="C:mitochondrial membrane"/>
    <property type="evidence" value="ECO:0007669"/>
    <property type="project" value="UniProtKB-SubCell"/>
</dbReference>
<evidence type="ECO:0000256" key="4">
    <source>
        <dbReference type="ARBA" id="ARBA00022448"/>
    </source>
</evidence>
<feature type="transmembrane region" description="Helical" evidence="13">
    <location>
        <begin position="6"/>
        <end position="26"/>
    </location>
</feature>
<evidence type="ECO:0000256" key="2">
    <source>
        <dbReference type="ARBA" id="ARBA00008892"/>
    </source>
</evidence>
<evidence type="ECO:0000256" key="7">
    <source>
        <dbReference type="ARBA" id="ARBA00022781"/>
    </source>
</evidence>
<evidence type="ECO:0000313" key="14">
    <source>
        <dbReference type="EMBL" id="ALO71137.1"/>
    </source>
</evidence>
<accession>A0A0S2M8Y5</accession>
<dbReference type="GO" id="GO:0015078">
    <property type="term" value="F:proton transmembrane transporter activity"/>
    <property type="evidence" value="ECO:0007669"/>
    <property type="project" value="InterPro"/>
</dbReference>
<keyword evidence="6 12" id="KW-0812">Transmembrane</keyword>
<evidence type="ECO:0000256" key="12">
    <source>
        <dbReference type="RuleBase" id="RU003661"/>
    </source>
</evidence>
<dbReference type="GO" id="GO:0015986">
    <property type="term" value="P:proton motive force-driven ATP synthesis"/>
    <property type="evidence" value="ECO:0007669"/>
    <property type="project" value="InterPro"/>
</dbReference>
<comment type="subunit">
    <text evidence="3">F-type ATPases have 2 components, CF(1) - the catalytic core - and CF(0) - the membrane proton channel.</text>
</comment>
<dbReference type="InterPro" id="IPR001421">
    <property type="entry name" value="ATP8_metazoa"/>
</dbReference>
<dbReference type="Pfam" id="PF00895">
    <property type="entry name" value="ATP-synt_8"/>
    <property type="match status" value="1"/>
</dbReference>
<evidence type="ECO:0000256" key="1">
    <source>
        <dbReference type="ARBA" id="ARBA00004304"/>
    </source>
</evidence>
<evidence type="ECO:0000256" key="5">
    <source>
        <dbReference type="ARBA" id="ARBA00022547"/>
    </source>
</evidence>
<reference evidence="14" key="1">
    <citation type="submission" date="2015-09" db="EMBL/GenBank/DDBJ databases">
        <title>Staphyliniformia phylogenetics from de novo mitogenomic assemblies.</title>
        <authorList>
            <person name="Favreau E.A."/>
            <person name="Linard B."/>
            <person name="Vogler A.P."/>
        </authorList>
    </citation>
    <scope>NUCLEOTIDE SEQUENCE</scope>
</reference>
<keyword evidence="7 12" id="KW-0375">Hydrogen ion transport</keyword>
<evidence type="ECO:0000256" key="9">
    <source>
        <dbReference type="ARBA" id="ARBA00023065"/>
    </source>
</evidence>
<sequence length="53" mass="6714">MPQMSPLNWMILFMFFSSIFFLFNLLNFYMNLPIPYQNNIFKSNFMNKYNWKW</sequence>
<evidence type="ECO:0000256" key="13">
    <source>
        <dbReference type="SAM" id="Phobius"/>
    </source>
</evidence>
<organism evidence="14">
    <name type="scientific">Pselaphinae sp. 11 EF-2015</name>
    <dbReference type="NCBI Taxonomy" id="1756855"/>
    <lineage>
        <taxon>Eukaryota</taxon>
        <taxon>Metazoa</taxon>
        <taxon>Ecdysozoa</taxon>
        <taxon>Arthropoda</taxon>
        <taxon>Hexapoda</taxon>
        <taxon>Insecta</taxon>
        <taxon>Pterygota</taxon>
        <taxon>Neoptera</taxon>
        <taxon>Endopterygota</taxon>
        <taxon>Coleoptera</taxon>
        <taxon>Polyphaga</taxon>
        <taxon>Staphyliniformia</taxon>
        <taxon>Staphylinidae</taxon>
        <taxon>Omaliinae group</taxon>
        <taxon>Pselaphinae</taxon>
    </lineage>
</organism>
<keyword evidence="11 13" id="KW-0472">Membrane</keyword>
<evidence type="ECO:0000256" key="6">
    <source>
        <dbReference type="ARBA" id="ARBA00022692"/>
    </source>
</evidence>